<evidence type="ECO:0000259" key="1">
    <source>
        <dbReference type="PROSITE" id="PS50268"/>
    </source>
</evidence>
<dbReference type="KEGG" id="span:AWL63_18620"/>
<dbReference type="GO" id="GO:0004553">
    <property type="term" value="F:hydrolase activity, hydrolyzing O-glycosyl compounds"/>
    <property type="evidence" value="ECO:0007669"/>
    <property type="project" value="InterPro"/>
</dbReference>
<dbReference type="Pfam" id="PF00353">
    <property type="entry name" value="HemolysinCabind"/>
    <property type="match status" value="5"/>
</dbReference>
<name>A0A1B3ZE04_9SPHN</name>
<evidence type="ECO:0000259" key="2">
    <source>
        <dbReference type="PROSITE" id="PS51173"/>
    </source>
</evidence>
<dbReference type="GO" id="GO:0030247">
    <property type="term" value="F:polysaccharide binding"/>
    <property type="evidence" value="ECO:0007669"/>
    <property type="project" value="UniProtKB-UniRule"/>
</dbReference>
<dbReference type="Proteomes" id="UP000094256">
    <property type="component" value="Chromosome"/>
</dbReference>
<reference evidence="3 4" key="1">
    <citation type="submission" date="2016-01" db="EMBL/GenBank/DDBJ databases">
        <title>Complete genome and mega plasmid sequence of Sphingomonas panacis DCY99 elicits systemic resistance in rice to Xanthomonas oryzae.</title>
        <authorList>
            <person name="Kim Y.J."/>
            <person name="Yang D.C."/>
            <person name="Sing P."/>
        </authorList>
    </citation>
    <scope>NUCLEOTIDE SEQUENCE [LARGE SCALE GENOMIC DNA]</scope>
    <source>
        <strain evidence="3 4">DCY99</strain>
    </source>
</reference>
<dbReference type="GO" id="GO:0005509">
    <property type="term" value="F:calcium ion binding"/>
    <property type="evidence" value="ECO:0007669"/>
    <property type="project" value="InterPro"/>
</dbReference>
<sequence length="3109" mass="325349">MSGGALTIDYGSGKIYLDAFRNGDGGIRLREERPDQQQAECTRDPLIIDLDGDRNVVRELYDSTAYFDLDNDGFRERVAWSLSGDGFLVRDLNGNGQIDNGSELFGTGSVDSLGGRSRLDDGGRSGTDGFVELGQLDSNRDGIISALDTDFATLRVWVDANGDAITDEGELKTLEELGLVSISLSTRQSDDLDCGCDGTEVTYMSSITRSDGALVQMYDAWLSIDQYDTRENVIDVTISADISALPFLIGSGTLSDLDVAMARDPALAEMVRAFANLDASQVGEITERVEQILLRWTGADAVAPDSRGVNMNAQWLAAIEQISGSEFVQSRVGPNPRADAAAILIPEWQDILTRTAAQLLGQTSLGATLTPGLSYAGAAFFSAEDGASLSGIMTSIAAQTPADARDALTYWHTMLGLVSHYKSALGVTDAQIDSSASSYLAISGLGYTTAQIRAAIIVTDASQIAIGRINPDIIIAGDGVHDLVGGGGNDTYVVSRQAGDIHVDDINGQNTVHLVDVDRAEVVVDYAFVDGRGIITLHTLDGGFSLDFSLRVFQSQAHFGVEIIKFADGSSASIAELMTDDEIVGPDGTGGTIILGRAGDGISFSYRSTDDQLIGSGKADIYHFGPNSGNDTLLDRSVNGAGIDTLVIAADRADVSFALVEGSSGDVLVRIAGSEATLVIKGQRLGNGTQIEAFTFADGATMPFGHLDQLLNTGTAGNDTIIGASYADTIEGGAGNDVLRGDGGADVYTFDPGFGRDLIIDPTADNAIMFRAGITRDMLQFERTGVSGGDLLIRVANTDDQIIVAGGLQHSVVTELRLSDSSIVPLSDILAEIQTNYDTAVITGTEYDDLLAGSLLNDVFKGLGGNDEIDGFGGNDTFYLSEGQDSINVGSGNARFIAPEGMTAQDFRIINGNNWITFNGFNGSTFIYYADGASFTIEFEDGTVLDLSALDRTVGTDGNDVLFHRSYQYQSTTVFTGGAGNDVLIGASSEGLADAYRFEAGFGHDIIYDNGGRQDSILFSGPGVTLADADISRDGSDLVIAFTGGDKLTVEGYFWQFPNYDGDYQYWGQYAGVIENIYFQDTTTETYSGLTSFDVVELLSSKTDGDDWVMTGVRDGGAGNDILVGGGLANTYVFAAGYGHDVIKDGYYDRNGSYYQDTLIFTGLSSNDVTISRDPSDPLSIVFTIKATGETLTIDGTPDDGHNAVIGMNSSEGPGGITIEHFQFTDVTLSLEDVANRVLAARASDGDDVIYGINSYGRIDGGAGDDTIILPAGSETIIITPDSGHDILTIEEVARYGFTIEFQGMEPGDVVLLPVGEVNGIKGNHLQIVTRSGASLTILNGADEQLQTPSELGRGPAFEIRIPGADFYASYSGGYGPLGEPLQNGTAGVDYLSANFWDSEGATFDPQGGNDLIFSAGGIDTVLFGRGYGEDRHYAAPAQTGGLPPQNGFAAANGDVLIVEMLDGLGPDDVSISWLQDQIGLAELRINDTGDRLIFDAALLQEIRFADGQTIIRDGDTFLLDGLGEQVVLPTPTVEYGDDIVVDAGEEAGGTALDEGFVLTGGNATFHFGTGSGFDYAWDETIDAVLYNDEELPVDWQPSTLVLDDVDDISELLLVRSGDDLEIYIPSTGDKLALASQFGVASGIVGTIILSNGTQLAWNDVLTSISIVRDTTQYDEPVIAQSNETITAPPGFVSLVANGSNVTFDIPSATGVQFIGFTVGITLDGEPADPDWLPSNIVLHHEMSAYHFRRADDDLIIRDTTTGNETYISGQFAMNGGVIANFTFADAADPSGSIAYDWSYFDGDNIILSLPSTPTYFSTLEQIATAGIDRLQLSAGDEIDSLAGDDAIISLEGGSTLIFGAGDGNDHFSSATIRTGSIYDESYVGDTVRLEGIASLDELRFLRGGDNLVDLVVEIRATGERLTIAEQFGLAESPLPSATSVHYLPIVTSFVLDGDTMIDWGTVAKRIEGTDLGGGNRIVTGTQGGVLDGGAGADSLEGGTGDDIYVFDRAYGEDVIRDAGGSDRVRFGTDITLADVYFSRAGENGADLLVEVMGADRLALTIAGQFSSSGSRVESFEFGDGQLLSWQDVQRIILSNISTGGDDVIVAFATNDQITAKAGNDQITGGAGDDVIDGGAGRDVAIFAGVASDYEVTILDGVTVVRDLIAGRDGTDTLRNIEDLRFLGDTASVPVTPPNSAPVAGPLAASAIEDQVLVITRATLLGLASDTDGDSLNLTAVVNGTHGQAWIDLDGNIRFRPAADYAGEAWFDYVVKDGNGGQASGRVTVTVSPVNDAPVVAVALATQIVDEDMPVSIAIPATTFADVDGDVLTLSATLADGTPLPAWLSLVDGVLAGQPPANFNGTLSIAVAALDGSLTATTTFDLVITPRNDAPTVITPLPDVTIVPGAILSILIPSAMFSDADGDTLVVSVSGVEGTSLPAWLSFDGQYLSGAVPADFTGSLDIQVAANDGRARAIDLFTLSVSGNSAPIVANPLLDVSTLEDGAIDFSIPANTFSDADGDTLVLTATLGDGSALPAWLSFDGGRFTGMPPANFSGSLALRVQASDGSQHVASSFDLVIAPVNDAPTATIDPQDRISLLEGAPVSQLVRIVGQDVDGDALGYAIQSGNAVGLFSINQQGFLSSTRTAVQTDVGIHTLEILVSDGHGGTVLQTVEVEIVDVNNEPGTSTPEISVSATEDLPFSYMVPADLFTDPDGDPLTITTSALPDWLSYADGVFSGTPDQSAVNDGSVIITLSATDGHGGAPATAQLTIMPANVNDAPVLAETLADHTIGGGTAVNFTLPPSAFTDEDGDSLSYAVALADGSALPGWLSFNAGTRTFTGTAPANASTLDIRVTASDGSLTASDDFSLTIEQGTSGSGSTAGFGFANLNSWYNPSWGGGYIVTYNYTVQADAIVDGHLKAWDIVSGYDGPGTVVGGWLNGFNGGASFTIAQDGAVFSTVGQGYQPDLTVGTTFQLSLQVNGAGYEADDFDFTIFDRDAQPNLADAGDTDIEVGMTSDWGGGLSQSVTVNNIGFAKIDDWSLILDTPNGVDLDITSVWGATATELANGDIRFEALDWNATIAVDGETSFGFNANYSGVSSLHLNEEQFAIA</sequence>
<dbReference type="STRING" id="1560345.AWL63_18620"/>
<dbReference type="InterPro" id="IPR001343">
    <property type="entry name" value="Hemolysn_Ca-bd"/>
</dbReference>
<dbReference type="InterPro" id="IPR013783">
    <property type="entry name" value="Ig-like_fold"/>
</dbReference>
<dbReference type="SUPFAM" id="SSF49313">
    <property type="entry name" value="Cadherin-like"/>
    <property type="match status" value="6"/>
</dbReference>
<dbReference type="SMART" id="SM00736">
    <property type="entry name" value="CADG"/>
    <property type="match status" value="6"/>
</dbReference>
<dbReference type="PROSITE" id="PS50268">
    <property type="entry name" value="CADHERIN_2"/>
    <property type="match status" value="1"/>
</dbReference>
<dbReference type="Gene3D" id="2.150.10.10">
    <property type="entry name" value="Serralysin-like metalloprotease, C-terminal"/>
    <property type="match status" value="4"/>
</dbReference>
<dbReference type="Pfam" id="PF05345">
    <property type="entry name" value="He_PIG"/>
    <property type="match status" value="5"/>
</dbReference>
<dbReference type="InterPro" id="IPR041690">
    <property type="entry name" value="Cadherin_5"/>
</dbReference>
<evidence type="ECO:0000313" key="3">
    <source>
        <dbReference type="EMBL" id="AOH85652.1"/>
    </source>
</evidence>
<dbReference type="PROSITE" id="PS00330">
    <property type="entry name" value="HEMOLYSIN_CALCIUM"/>
    <property type="match status" value="2"/>
</dbReference>
<feature type="domain" description="Cadherin" evidence="1">
    <location>
        <begin position="2588"/>
        <end position="2689"/>
    </location>
</feature>
<dbReference type="NCBIfam" id="NF012211">
    <property type="entry name" value="tand_rpt_95"/>
    <property type="match status" value="2"/>
</dbReference>
<dbReference type="InterPro" id="IPR011049">
    <property type="entry name" value="Serralysin-like_metalloprot_C"/>
</dbReference>
<dbReference type="PANTHER" id="PTHR39431:SF1">
    <property type="entry name" value="FRPA_C-RELATED PROTEIN"/>
    <property type="match status" value="1"/>
</dbReference>
<dbReference type="EMBL" id="CP014168">
    <property type="protein sequence ID" value="AOH85652.1"/>
    <property type="molecule type" value="Genomic_DNA"/>
</dbReference>
<dbReference type="Gene3D" id="2.60.40.3440">
    <property type="match status" value="1"/>
</dbReference>
<dbReference type="SUPFAM" id="SSF49384">
    <property type="entry name" value="Carbohydrate-binding domain"/>
    <property type="match status" value="1"/>
</dbReference>
<accession>A0A1B3ZE04</accession>
<dbReference type="InterPro" id="IPR008965">
    <property type="entry name" value="CBM2/CBM3_carb-bd_dom_sf"/>
</dbReference>
<dbReference type="SUPFAM" id="SSF51120">
    <property type="entry name" value="beta-Roll"/>
    <property type="match status" value="8"/>
</dbReference>
<dbReference type="SMART" id="SM00637">
    <property type="entry name" value="CBD_II"/>
    <property type="match status" value="1"/>
</dbReference>
<dbReference type="CDD" id="cd11304">
    <property type="entry name" value="Cadherin_repeat"/>
    <property type="match status" value="1"/>
</dbReference>
<gene>
    <name evidence="3" type="ORF">AWL63_18620</name>
</gene>
<dbReference type="Gene3D" id="2.60.40.60">
    <property type="entry name" value="Cadherins"/>
    <property type="match status" value="1"/>
</dbReference>
<dbReference type="InterPro" id="IPR001919">
    <property type="entry name" value="CBD2"/>
</dbReference>
<keyword evidence="4" id="KW-1185">Reference proteome</keyword>
<protein>
    <submittedName>
        <fullName evidence="3">Uncharacterized protein</fullName>
    </submittedName>
</protein>
<proteinExistence type="predicted"/>
<dbReference type="InterPro" id="IPR006644">
    <property type="entry name" value="Cadg"/>
</dbReference>
<dbReference type="GO" id="GO:0005975">
    <property type="term" value="P:carbohydrate metabolic process"/>
    <property type="evidence" value="ECO:0007669"/>
    <property type="project" value="InterPro"/>
</dbReference>
<dbReference type="GO" id="GO:0016020">
    <property type="term" value="C:membrane"/>
    <property type="evidence" value="ECO:0007669"/>
    <property type="project" value="InterPro"/>
</dbReference>
<organism evidence="3 4">
    <name type="scientific">Sphingomonas panacis</name>
    <dbReference type="NCBI Taxonomy" id="1560345"/>
    <lineage>
        <taxon>Bacteria</taxon>
        <taxon>Pseudomonadati</taxon>
        <taxon>Pseudomonadota</taxon>
        <taxon>Alphaproteobacteria</taxon>
        <taxon>Sphingomonadales</taxon>
        <taxon>Sphingomonadaceae</taxon>
        <taxon>Sphingomonas</taxon>
    </lineage>
</organism>
<dbReference type="GO" id="GO:0007156">
    <property type="term" value="P:homophilic cell adhesion via plasma membrane adhesion molecules"/>
    <property type="evidence" value="ECO:0007669"/>
    <property type="project" value="InterPro"/>
</dbReference>
<evidence type="ECO:0000313" key="4">
    <source>
        <dbReference type="Proteomes" id="UP000094256"/>
    </source>
</evidence>
<dbReference type="Pfam" id="PF17963">
    <property type="entry name" value="Big_9"/>
    <property type="match status" value="1"/>
</dbReference>
<dbReference type="InterPro" id="IPR002126">
    <property type="entry name" value="Cadherin-like_dom"/>
</dbReference>
<dbReference type="Pfam" id="PF17892">
    <property type="entry name" value="Cadherin_5"/>
    <property type="match status" value="1"/>
</dbReference>
<dbReference type="Pfam" id="PF00553">
    <property type="entry name" value="CBM_2"/>
    <property type="match status" value="1"/>
</dbReference>
<dbReference type="PROSITE" id="PS51173">
    <property type="entry name" value="CBM2"/>
    <property type="match status" value="1"/>
</dbReference>
<dbReference type="PRINTS" id="PR00313">
    <property type="entry name" value="CABNDNGRPT"/>
</dbReference>
<dbReference type="InterPro" id="IPR018511">
    <property type="entry name" value="Hemolysin-typ_Ca-bd_CS"/>
</dbReference>
<dbReference type="Gene3D" id="2.60.40.290">
    <property type="match status" value="1"/>
</dbReference>
<dbReference type="InterPro" id="IPR012291">
    <property type="entry name" value="CBM2_carb-bd_dom_sf"/>
</dbReference>
<dbReference type="PANTHER" id="PTHR39431">
    <property type="entry name" value="FRPA/C-RELATED PROTEIN"/>
    <property type="match status" value="1"/>
</dbReference>
<dbReference type="InterPro" id="IPR015919">
    <property type="entry name" value="Cadherin-like_sf"/>
</dbReference>
<feature type="domain" description="CBM2" evidence="2">
    <location>
        <begin position="2999"/>
        <end position="3109"/>
    </location>
</feature>
<dbReference type="Gene3D" id="2.60.40.10">
    <property type="entry name" value="Immunoglobulins"/>
    <property type="match status" value="5"/>
</dbReference>